<protein>
    <recommendedName>
        <fullName evidence="3 10">Heme chaperone HemW</fullName>
    </recommendedName>
</protein>
<sequence>MSQIIQFHPRKKVETSSRKAVSLTALPPLALYVHIPWCVKKCPYCDFNSHELKGDVEDWEAPYIDALIRDLESNLPDVWGRRLVSVFIGGGTPSVLSPVAIDRLLAAVRARLPQVSDMEVTMEANPGTLDTAKLAGFRDAGVTRLSLGVQSFDDTLLERIGRIHNGRQAHEALETAYRLFDKVNLDIMFALPSQTMDDLKRDVAAALSYAPTHLSYYHLTLEPNTYFYRYPPILPDDELALDMQEHIETELATAGLRHYEVSAYAKAGHESVHNTNYWQFGDYIGIGAGAHGKISQYNRIFRQTRFKHPQAYLDTMATGSAVESTLDIAADDLPFEFMLNALRLRNGATMNEFMAATGLTVVDLEPALSEARDKGLIDASVDVLRVTDLGWRFLSDVQGMFLR</sequence>
<evidence type="ECO:0000256" key="10">
    <source>
        <dbReference type="RuleBase" id="RU364116"/>
    </source>
</evidence>
<evidence type="ECO:0000256" key="7">
    <source>
        <dbReference type="ARBA" id="ARBA00023004"/>
    </source>
</evidence>
<evidence type="ECO:0000313" key="13">
    <source>
        <dbReference type="Proteomes" id="UP000614287"/>
    </source>
</evidence>
<dbReference type="NCBIfam" id="TIGR00539">
    <property type="entry name" value="hemN_rel"/>
    <property type="match status" value="1"/>
</dbReference>
<dbReference type="InterPro" id="IPR010723">
    <property type="entry name" value="HemN_C"/>
</dbReference>
<comment type="similarity">
    <text evidence="2">Belongs to the anaerobic coproporphyrinogen-III oxidase family. HemW subfamily.</text>
</comment>
<reference evidence="12" key="1">
    <citation type="journal article" date="2014" name="Int. J. Syst. Evol. Microbiol.">
        <title>Complete genome sequence of Corynebacterium casei LMG S-19264T (=DSM 44701T), isolated from a smear-ripened cheese.</title>
        <authorList>
            <consortium name="US DOE Joint Genome Institute (JGI-PGF)"/>
            <person name="Walter F."/>
            <person name="Albersmeier A."/>
            <person name="Kalinowski J."/>
            <person name="Ruckert C."/>
        </authorList>
    </citation>
    <scope>NUCLEOTIDE SEQUENCE</scope>
    <source>
        <strain evidence="12">KCTC 32501</strain>
    </source>
</reference>
<evidence type="ECO:0000256" key="9">
    <source>
        <dbReference type="ARBA" id="ARBA00023186"/>
    </source>
</evidence>
<dbReference type="AlphaFoldDB" id="A0A8J3CLZ6"/>
<comment type="cofactor">
    <cofactor evidence="1">
        <name>[4Fe-4S] cluster</name>
        <dbReference type="ChEBI" id="CHEBI:49883"/>
    </cofactor>
</comment>
<dbReference type="RefSeq" id="WP_189491789.1">
    <property type="nucleotide sequence ID" value="NZ_BMZG01000003.1"/>
</dbReference>
<reference evidence="12" key="2">
    <citation type="submission" date="2020-09" db="EMBL/GenBank/DDBJ databases">
        <authorList>
            <person name="Sun Q."/>
            <person name="Kim S."/>
        </authorList>
    </citation>
    <scope>NUCLEOTIDE SEQUENCE</scope>
    <source>
        <strain evidence="12">KCTC 32501</strain>
    </source>
</reference>
<comment type="caution">
    <text evidence="12">The sequence shown here is derived from an EMBL/GenBank/DDBJ whole genome shotgun (WGS) entry which is preliminary data.</text>
</comment>
<dbReference type="CDD" id="cd01335">
    <property type="entry name" value="Radical_SAM"/>
    <property type="match status" value="1"/>
</dbReference>
<dbReference type="GO" id="GO:0005737">
    <property type="term" value="C:cytoplasm"/>
    <property type="evidence" value="ECO:0007669"/>
    <property type="project" value="UniProtKB-SubCell"/>
</dbReference>
<dbReference type="SMART" id="SM00729">
    <property type="entry name" value="Elp3"/>
    <property type="match status" value="1"/>
</dbReference>
<dbReference type="GO" id="GO:0004109">
    <property type="term" value="F:coproporphyrinogen oxidase activity"/>
    <property type="evidence" value="ECO:0007669"/>
    <property type="project" value="InterPro"/>
</dbReference>
<dbReference type="SFLD" id="SFLDF00562">
    <property type="entry name" value="HemN-like__clustered_with_heat"/>
    <property type="match status" value="1"/>
</dbReference>
<dbReference type="PANTHER" id="PTHR13932:SF5">
    <property type="entry name" value="RADICAL S-ADENOSYL METHIONINE DOMAIN-CONTAINING PROTEIN 1, MITOCHONDRIAL"/>
    <property type="match status" value="1"/>
</dbReference>
<dbReference type="InterPro" id="IPR013785">
    <property type="entry name" value="Aldolase_TIM"/>
</dbReference>
<dbReference type="GO" id="GO:0006779">
    <property type="term" value="P:porphyrin-containing compound biosynthetic process"/>
    <property type="evidence" value="ECO:0007669"/>
    <property type="project" value="InterPro"/>
</dbReference>
<evidence type="ECO:0000256" key="5">
    <source>
        <dbReference type="ARBA" id="ARBA00022691"/>
    </source>
</evidence>
<evidence type="ECO:0000256" key="1">
    <source>
        <dbReference type="ARBA" id="ARBA00001966"/>
    </source>
</evidence>
<comment type="function">
    <text evidence="10">Probably acts as a heme chaperone, transferring heme to an unknown acceptor. Binds one molecule of heme per monomer, possibly covalently. Binds 1 [4Fe-4S] cluster. The cluster is coordinated with 3 cysteines and an exchangeable S-adenosyl-L-methionine.</text>
</comment>
<keyword evidence="5 10" id="KW-0949">S-adenosyl-L-methionine</keyword>
<evidence type="ECO:0000256" key="6">
    <source>
        <dbReference type="ARBA" id="ARBA00022723"/>
    </source>
</evidence>
<evidence type="ECO:0000256" key="4">
    <source>
        <dbReference type="ARBA" id="ARBA00022617"/>
    </source>
</evidence>
<keyword evidence="9 10" id="KW-0143">Chaperone</keyword>
<dbReference type="InterPro" id="IPR034505">
    <property type="entry name" value="Coproporphyrinogen-III_oxidase"/>
</dbReference>
<keyword evidence="13" id="KW-1185">Reference proteome</keyword>
<keyword evidence="7 10" id="KW-0408">Iron</keyword>
<dbReference type="GO" id="GO:0046872">
    <property type="term" value="F:metal ion binding"/>
    <property type="evidence" value="ECO:0007669"/>
    <property type="project" value="UniProtKB-UniRule"/>
</dbReference>
<dbReference type="SFLD" id="SFLDS00029">
    <property type="entry name" value="Radical_SAM"/>
    <property type="match status" value="1"/>
</dbReference>
<dbReference type="PANTHER" id="PTHR13932">
    <property type="entry name" value="COPROPORPHYRINIGEN III OXIDASE"/>
    <property type="match status" value="1"/>
</dbReference>
<dbReference type="Pfam" id="PF04055">
    <property type="entry name" value="Radical_SAM"/>
    <property type="match status" value="1"/>
</dbReference>
<keyword evidence="10" id="KW-0004">4Fe-4S</keyword>
<dbReference type="SFLD" id="SFLDF00288">
    <property type="entry name" value="HemN-like__clustered_with_nucl"/>
    <property type="match status" value="1"/>
</dbReference>
<evidence type="ECO:0000256" key="3">
    <source>
        <dbReference type="ARBA" id="ARBA00017228"/>
    </source>
</evidence>
<dbReference type="Proteomes" id="UP000614287">
    <property type="component" value="Unassembled WGS sequence"/>
</dbReference>
<dbReference type="SUPFAM" id="SSF102114">
    <property type="entry name" value="Radical SAM enzymes"/>
    <property type="match status" value="1"/>
</dbReference>
<keyword evidence="10" id="KW-0963">Cytoplasm</keyword>
<evidence type="ECO:0000259" key="11">
    <source>
        <dbReference type="PROSITE" id="PS51918"/>
    </source>
</evidence>
<keyword evidence="4 10" id="KW-0349">Heme</keyword>
<proteinExistence type="inferred from homology"/>
<gene>
    <name evidence="12" type="ORF">GCM10009007_07470</name>
</gene>
<dbReference type="PROSITE" id="PS51918">
    <property type="entry name" value="RADICAL_SAM"/>
    <property type="match status" value="1"/>
</dbReference>
<dbReference type="SFLD" id="SFLDG01082">
    <property type="entry name" value="B12-binding_domain_containing"/>
    <property type="match status" value="1"/>
</dbReference>
<accession>A0A8J3CLZ6</accession>
<keyword evidence="6 10" id="KW-0479">Metal-binding</keyword>
<keyword evidence="8 10" id="KW-0411">Iron-sulfur</keyword>
<evidence type="ECO:0000256" key="8">
    <source>
        <dbReference type="ARBA" id="ARBA00023014"/>
    </source>
</evidence>
<evidence type="ECO:0000313" key="12">
    <source>
        <dbReference type="EMBL" id="GHA69152.1"/>
    </source>
</evidence>
<dbReference type="InterPro" id="IPR006638">
    <property type="entry name" value="Elp3/MiaA/NifB-like_rSAM"/>
</dbReference>
<dbReference type="InterPro" id="IPR007197">
    <property type="entry name" value="rSAM"/>
</dbReference>
<dbReference type="InterPro" id="IPR004559">
    <property type="entry name" value="HemW-like"/>
</dbReference>
<dbReference type="InterPro" id="IPR058240">
    <property type="entry name" value="rSAM_sf"/>
</dbReference>
<dbReference type="Gene3D" id="3.20.20.70">
    <property type="entry name" value="Aldolase class I"/>
    <property type="match status" value="1"/>
</dbReference>
<dbReference type="Pfam" id="PF06969">
    <property type="entry name" value="HemN_C"/>
    <property type="match status" value="1"/>
</dbReference>
<dbReference type="GO" id="GO:0051539">
    <property type="term" value="F:4 iron, 4 sulfur cluster binding"/>
    <property type="evidence" value="ECO:0007669"/>
    <property type="project" value="UniProtKB-UniRule"/>
</dbReference>
<feature type="domain" description="Radical SAM core" evidence="11">
    <location>
        <begin position="23"/>
        <end position="257"/>
    </location>
</feature>
<evidence type="ECO:0000256" key="2">
    <source>
        <dbReference type="ARBA" id="ARBA00006100"/>
    </source>
</evidence>
<dbReference type="EMBL" id="BMZG01000003">
    <property type="protein sequence ID" value="GHA69152.1"/>
    <property type="molecule type" value="Genomic_DNA"/>
</dbReference>
<comment type="subcellular location">
    <subcellularLocation>
        <location evidence="10">Cytoplasm</location>
    </subcellularLocation>
</comment>
<organism evidence="12 13">
    <name type="scientific">Formosimonas limnophila</name>
    <dbReference type="NCBI Taxonomy" id="1384487"/>
    <lineage>
        <taxon>Bacteria</taxon>
        <taxon>Pseudomonadati</taxon>
        <taxon>Pseudomonadota</taxon>
        <taxon>Betaproteobacteria</taxon>
        <taxon>Burkholderiales</taxon>
        <taxon>Burkholderiaceae</taxon>
        <taxon>Formosimonas</taxon>
    </lineage>
</organism>
<name>A0A8J3CLZ6_9BURK</name>
<dbReference type="SFLD" id="SFLDG01065">
    <property type="entry name" value="anaerobic_coproporphyrinogen-I"/>
    <property type="match status" value="1"/>
</dbReference>